<feature type="domain" description="IMS import disulfide relay-system CHCH-CHCH-like Cx9C" evidence="1">
    <location>
        <begin position="56"/>
        <end position="99"/>
    </location>
</feature>
<dbReference type="RefSeq" id="XP_017987978.1">
    <property type="nucleotide sequence ID" value="XM_018132741.1"/>
</dbReference>
<dbReference type="Gene3D" id="1.10.287.2900">
    <property type="match status" value="2"/>
</dbReference>
<feature type="domain" description="IMS import disulfide relay-system CHCH-CHCH-like Cx9C" evidence="1">
    <location>
        <begin position="9"/>
        <end position="52"/>
    </location>
</feature>
<dbReference type="GO" id="GO:0005758">
    <property type="term" value="C:mitochondrial intermembrane space"/>
    <property type="evidence" value="ECO:0007669"/>
    <property type="project" value="TreeGrafter"/>
</dbReference>
<evidence type="ECO:0000259" key="1">
    <source>
        <dbReference type="Pfam" id="PF16860"/>
    </source>
</evidence>
<dbReference type="InterPro" id="IPR052848">
    <property type="entry name" value="CHCH_domain-containing_protein"/>
</dbReference>
<gene>
    <name evidence="2" type="ORF">AW171_hschr52911</name>
</gene>
<dbReference type="InterPro" id="IPR031731">
    <property type="entry name" value="CX9C"/>
</dbReference>
<dbReference type="AlphaFoldDB" id="A0A0X8HT48"/>
<dbReference type="GO" id="GO:0045333">
    <property type="term" value="P:cellular respiration"/>
    <property type="evidence" value="ECO:0007669"/>
    <property type="project" value="TreeGrafter"/>
</dbReference>
<name>A0A0X8HT48_9SACH</name>
<dbReference type="PANTHER" id="PTHR47106:SF1">
    <property type="entry name" value="COILED-COIL-HELIX-COILED-COIL-HELIX DOMAIN-CONTAINING PROTEIN 5"/>
    <property type="match status" value="1"/>
</dbReference>
<evidence type="ECO:0000313" key="2">
    <source>
        <dbReference type="EMBL" id="AMD20982.1"/>
    </source>
</evidence>
<proteinExistence type="predicted"/>
<dbReference type="GeneID" id="28724254"/>
<protein>
    <submittedName>
        <fullName evidence="2">HEL299Wp</fullName>
    </submittedName>
</protein>
<evidence type="ECO:0000313" key="3">
    <source>
        <dbReference type="Proteomes" id="UP000243052"/>
    </source>
</evidence>
<dbReference type="Proteomes" id="UP000243052">
    <property type="component" value="Chromosome v"/>
</dbReference>
<dbReference type="Pfam" id="PF16860">
    <property type="entry name" value="CX9C"/>
    <property type="match status" value="2"/>
</dbReference>
<keyword evidence="3" id="KW-1185">Reference proteome</keyword>
<dbReference type="EMBL" id="CP014245">
    <property type="protein sequence ID" value="AMD20982.1"/>
    <property type="molecule type" value="Genomic_DNA"/>
</dbReference>
<dbReference type="PANTHER" id="PTHR47106">
    <property type="entry name" value="COILED-COIL-HELIX-COILED-COIL-HELIX DOMAIN-CONTAINING PROTEIN 5"/>
    <property type="match status" value="1"/>
</dbReference>
<organism evidence="2 3">
    <name type="scientific">Eremothecium sinecaudum</name>
    <dbReference type="NCBI Taxonomy" id="45286"/>
    <lineage>
        <taxon>Eukaryota</taxon>
        <taxon>Fungi</taxon>
        <taxon>Dikarya</taxon>
        <taxon>Ascomycota</taxon>
        <taxon>Saccharomycotina</taxon>
        <taxon>Saccharomycetes</taxon>
        <taxon>Saccharomycetales</taxon>
        <taxon>Saccharomycetaceae</taxon>
        <taxon>Eremothecium</taxon>
    </lineage>
</organism>
<reference evidence="2 3" key="1">
    <citation type="submission" date="2016-01" db="EMBL/GenBank/DDBJ databases">
        <title>Genome sequence of the yeast Holleya sinecauda.</title>
        <authorList>
            <person name="Dietrich F.S."/>
        </authorList>
    </citation>
    <scope>NUCLEOTIDE SEQUENCE [LARGE SCALE GENOMIC DNA]</scope>
    <source>
        <strain evidence="2 3">ATCC 58844</strain>
    </source>
</reference>
<sequence>MSALDQFVMQDVAKHCPKQFMEMHKCIAQNRDDPSQCNFRQKDLATCIKQKVPSVQAIMSNCGDKMNDYQQCITDNMESRTINENCLGYLEEMRKCASKWVEGKTLPINEL</sequence>
<dbReference type="PROSITE" id="PS51808">
    <property type="entry name" value="CHCH"/>
    <property type="match status" value="1"/>
</dbReference>
<dbReference type="OrthoDB" id="276296at2759"/>
<accession>A0A0X8HT48</accession>